<organism evidence="1 2">
    <name type="scientific">Seminavis robusta</name>
    <dbReference type="NCBI Taxonomy" id="568900"/>
    <lineage>
        <taxon>Eukaryota</taxon>
        <taxon>Sar</taxon>
        <taxon>Stramenopiles</taxon>
        <taxon>Ochrophyta</taxon>
        <taxon>Bacillariophyta</taxon>
        <taxon>Bacillariophyceae</taxon>
        <taxon>Bacillariophycidae</taxon>
        <taxon>Naviculales</taxon>
        <taxon>Naviculaceae</taxon>
        <taxon>Seminavis</taxon>
    </lineage>
</organism>
<reference evidence="1" key="1">
    <citation type="submission" date="2020-06" db="EMBL/GenBank/DDBJ databases">
        <authorList>
            <consortium name="Plant Systems Biology data submission"/>
        </authorList>
    </citation>
    <scope>NUCLEOTIDE SEQUENCE</scope>
    <source>
        <strain evidence="1">D6</strain>
    </source>
</reference>
<name>A0A9N8DU92_9STRA</name>
<dbReference type="AlphaFoldDB" id="A0A9N8DU92"/>
<dbReference type="Proteomes" id="UP001153069">
    <property type="component" value="Unassembled WGS sequence"/>
</dbReference>
<evidence type="ECO:0000313" key="2">
    <source>
        <dbReference type="Proteomes" id="UP001153069"/>
    </source>
</evidence>
<evidence type="ECO:0000313" key="1">
    <source>
        <dbReference type="EMBL" id="CAB9509118.1"/>
    </source>
</evidence>
<sequence length="616" mass="69756">MSTREKAAVKLVEVDYSAESTKAKKKSAIRLVQRYLDTLQVDKNLRRINFGDLTVKGGGNSRKQNHQQWWDDFWKFQPTFWLEVKQANGQPYSAGTLNRYMGAVKDVLKQQLRVQETHAIFCVYREAKLQLGKAVRANSKHSTDSKGDKIYTEAQLDNILMRSLWMNNTEYLQFYILHVACLKMSSRVSETGRLPMTRCSMTDVVGLAGRKVRLPQIWSDRDKCGENGNIPLLPNREKALDDITVVLAISMLMFGGERLTPGLAGLALTNVHANKLSSWYTSHLAKLYKKYPPSNSCDVKQGTSHWLKHTAQHHLDTAGLSMAAKMWAGHKVDEGSRTNYFYTRFGYLLEGQKCLSGWYKLQGEFPDVVIPDFQDVGTPNCVATGDKLCSALFGHVDCVDYSFKRCILVCFLAKWDALLDLLQEGIQDVNEHILVSRVNVLLTQKSVSHEEFHAFKAGCCILPSYSPGSVKESSQRPKDAPESSSSKQFIAMQPKTGPTVQAFIGQLKTKVHPVEVLLKWLHHVLMGGSLIAVCVDNKTESKWRRTVKAIKVMLMFMERWPEPRELTLTFLTPVHEGLIQRFGSKFSLASLAKETNKHNYPENIPILVKQFLINKH</sequence>
<accession>A0A9N8DU92</accession>
<proteinExistence type="predicted"/>
<gene>
    <name evidence="1" type="ORF">SEMRO_376_G129620.1</name>
</gene>
<comment type="caution">
    <text evidence="1">The sequence shown here is derived from an EMBL/GenBank/DDBJ whole genome shotgun (WGS) entry which is preliminary data.</text>
</comment>
<dbReference type="EMBL" id="CAICTM010000375">
    <property type="protein sequence ID" value="CAB9509118.1"/>
    <property type="molecule type" value="Genomic_DNA"/>
</dbReference>
<keyword evidence="2" id="KW-1185">Reference proteome</keyword>
<protein>
    <submittedName>
        <fullName evidence="1">Uncharacterized protein</fullName>
    </submittedName>
</protein>